<evidence type="ECO:0000313" key="3">
    <source>
        <dbReference type="Proteomes" id="UP000479132"/>
    </source>
</evidence>
<comment type="caution">
    <text evidence="2">The sequence shown here is derived from an EMBL/GenBank/DDBJ whole genome shotgun (WGS) entry which is preliminary data.</text>
</comment>
<reference evidence="2 3" key="1">
    <citation type="submission" date="2020-02" db="EMBL/GenBank/DDBJ databases">
        <title>Aliifodinibius halophilus 2W32, complete genome.</title>
        <authorList>
            <person name="Li Y."/>
            <person name="Wu S."/>
        </authorList>
    </citation>
    <scope>NUCLEOTIDE SEQUENCE [LARGE SCALE GENOMIC DNA]</scope>
    <source>
        <strain evidence="2 3">2W32</strain>
    </source>
</reference>
<dbReference type="EMBL" id="JAALLS010000002">
    <property type="protein sequence ID" value="NGP87273.1"/>
    <property type="molecule type" value="Genomic_DNA"/>
</dbReference>
<dbReference type="InterPro" id="IPR036286">
    <property type="entry name" value="LexA/Signal_pep-like_sf"/>
</dbReference>
<accession>A0A6M1T3Q8</accession>
<dbReference type="Gene3D" id="2.10.109.10">
    <property type="entry name" value="Umud Fragment, subunit A"/>
    <property type="match status" value="1"/>
</dbReference>
<dbReference type="Gene3D" id="1.10.260.40">
    <property type="entry name" value="lambda repressor-like DNA-binding domains"/>
    <property type="match status" value="1"/>
</dbReference>
<evidence type="ECO:0000313" key="2">
    <source>
        <dbReference type="EMBL" id="NGP87273.1"/>
    </source>
</evidence>
<dbReference type="RefSeq" id="WP_165265867.1">
    <property type="nucleotide sequence ID" value="NZ_JAALLS010000002.1"/>
</dbReference>
<name>A0A6M1T3Q8_9BACT</name>
<dbReference type="SUPFAM" id="SSF51306">
    <property type="entry name" value="LexA/Signal peptidase"/>
    <property type="match status" value="1"/>
</dbReference>
<dbReference type="GO" id="GO:0045892">
    <property type="term" value="P:negative regulation of DNA-templated transcription"/>
    <property type="evidence" value="ECO:0007669"/>
    <property type="project" value="InterPro"/>
</dbReference>
<sequence length="209" mass="23638">MNTILERIKEAYHLETDADVADFLEMNPSTLSMQKNRGRINLRVIIDKCCDINLNWLLHGNGPIRTLDDESSIHVPVYSGDMLNQNGNELFKDENKLGWLKAEGDFLEGMDNGYANTDLLGYLISDYPVPPTLTKNDIAIISRSNIKMEEGIYLVSVDSTVACRRVQRQSNGNFVIRDNHLTEENITVHDDPMNTYILGKMVGAMQKNC</sequence>
<dbReference type="AlphaFoldDB" id="A0A6M1T3Q8"/>
<evidence type="ECO:0000259" key="1">
    <source>
        <dbReference type="Pfam" id="PF07022"/>
    </source>
</evidence>
<dbReference type="Pfam" id="PF07022">
    <property type="entry name" value="Phage_CI_repr"/>
    <property type="match status" value="1"/>
</dbReference>
<gene>
    <name evidence="2" type="ORF">G3569_02810</name>
</gene>
<dbReference type="InterPro" id="IPR010982">
    <property type="entry name" value="Lambda_DNA-bd_dom_sf"/>
</dbReference>
<dbReference type="Proteomes" id="UP000479132">
    <property type="component" value="Unassembled WGS sequence"/>
</dbReference>
<organism evidence="2 3">
    <name type="scientific">Fodinibius halophilus</name>
    <dbReference type="NCBI Taxonomy" id="1736908"/>
    <lineage>
        <taxon>Bacteria</taxon>
        <taxon>Pseudomonadati</taxon>
        <taxon>Balneolota</taxon>
        <taxon>Balneolia</taxon>
        <taxon>Balneolales</taxon>
        <taxon>Balneolaceae</taxon>
        <taxon>Fodinibius</taxon>
    </lineage>
</organism>
<dbReference type="GO" id="GO:0003677">
    <property type="term" value="F:DNA binding"/>
    <property type="evidence" value="ECO:0007669"/>
    <property type="project" value="InterPro"/>
</dbReference>
<keyword evidence="3" id="KW-1185">Reference proteome</keyword>
<proteinExistence type="predicted"/>
<feature type="domain" description="Bacteriophage CI repressor N-terminal" evidence="1">
    <location>
        <begin position="4"/>
        <end position="64"/>
    </location>
</feature>
<dbReference type="InterPro" id="IPR010744">
    <property type="entry name" value="Phage_CI_N"/>
</dbReference>
<protein>
    <submittedName>
        <fullName evidence="2">Bacteriophage CI repressor</fullName>
    </submittedName>
</protein>